<evidence type="ECO:0000313" key="2">
    <source>
        <dbReference type="EMBL" id="KHK89592.1"/>
    </source>
</evidence>
<dbReference type="Proteomes" id="UP000031057">
    <property type="component" value="Unassembled WGS sequence"/>
</dbReference>
<dbReference type="AlphaFoldDB" id="A0A0B1ZJY5"/>
<gene>
    <name evidence="2" type="ORF">LK12_21165</name>
</gene>
<dbReference type="Gene3D" id="3.40.630.30">
    <property type="match status" value="1"/>
</dbReference>
<dbReference type="PANTHER" id="PTHR43792">
    <property type="entry name" value="GNAT FAMILY, PUTATIVE (AFU_ORTHOLOGUE AFUA_3G00765)-RELATED-RELATED"/>
    <property type="match status" value="1"/>
</dbReference>
<dbReference type="InterPro" id="IPR051531">
    <property type="entry name" value="N-acetyltransferase"/>
</dbReference>
<dbReference type="OrthoDB" id="6293260at2"/>
<protein>
    <submittedName>
        <fullName evidence="2">GCN5 family acetyltransferase</fullName>
    </submittedName>
</protein>
<dbReference type="InterPro" id="IPR016181">
    <property type="entry name" value="Acyl_CoA_acyltransferase"/>
</dbReference>
<dbReference type="SUPFAM" id="SSF55729">
    <property type="entry name" value="Acyl-CoA N-acyltransferases (Nat)"/>
    <property type="match status" value="1"/>
</dbReference>
<dbReference type="InterPro" id="IPR000182">
    <property type="entry name" value="GNAT_dom"/>
</dbReference>
<dbReference type="EMBL" id="JTDI01000007">
    <property type="protein sequence ID" value="KHK89592.1"/>
    <property type="molecule type" value="Genomic_DNA"/>
</dbReference>
<keyword evidence="3" id="KW-1185">Reference proteome</keyword>
<name>A0A0B1ZJY5_9SPHN</name>
<dbReference type="RefSeq" id="WP_039288666.1">
    <property type="nucleotide sequence ID" value="NZ_JTDI01000007.1"/>
</dbReference>
<dbReference type="Pfam" id="PF13302">
    <property type="entry name" value="Acetyltransf_3"/>
    <property type="match status" value="1"/>
</dbReference>
<dbReference type="PANTHER" id="PTHR43792:SF1">
    <property type="entry name" value="N-ACETYLTRANSFERASE DOMAIN-CONTAINING PROTEIN"/>
    <property type="match status" value="1"/>
</dbReference>
<reference evidence="2 3" key="1">
    <citation type="submission" date="2014-10" db="EMBL/GenBank/DDBJ databases">
        <title>Genome sequence of Novosphingobium malaysiense MUSC 273(T).</title>
        <authorList>
            <person name="Lee L.-H."/>
        </authorList>
    </citation>
    <scope>NUCLEOTIDE SEQUENCE [LARGE SCALE GENOMIC DNA]</scope>
    <source>
        <strain evidence="2 3">MUSC 273</strain>
    </source>
</reference>
<feature type="domain" description="N-acetyltransferase" evidence="1">
    <location>
        <begin position="14"/>
        <end position="161"/>
    </location>
</feature>
<proteinExistence type="predicted"/>
<accession>A0A0B1ZJY5</accession>
<comment type="caution">
    <text evidence="2">The sequence shown here is derived from an EMBL/GenBank/DDBJ whole genome shotgun (WGS) entry which is preliminary data.</text>
</comment>
<dbReference type="STRING" id="1348853.LK12_21165"/>
<sequence length="192" mass="21389">MVEATTPFRLETDRLTLRGWGPGDVDRFVAVTNTPAVMRWLGGLMDEATIGMLEGRMIGFQEKYGHCFWIVERKDDGGHLAGQVLGFCGLKRADAPDADILGEFEIGWRLREDAWGRGYAKEAAIASLDAGFDRFGAEVIYAITVPGNAASWGLMERLGMTRREDLDYTDSRFDPPLCDTIVYSLARDAWKS</sequence>
<evidence type="ECO:0000259" key="1">
    <source>
        <dbReference type="Pfam" id="PF13302"/>
    </source>
</evidence>
<evidence type="ECO:0000313" key="3">
    <source>
        <dbReference type="Proteomes" id="UP000031057"/>
    </source>
</evidence>
<dbReference type="GO" id="GO:0016747">
    <property type="term" value="F:acyltransferase activity, transferring groups other than amino-acyl groups"/>
    <property type="evidence" value="ECO:0007669"/>
    <property type="project" value="InterPro"/>
</dbReference>
<keyword evidence="2" id="KW-0808">Transferase</keyword>
<organism evidence="2 3">
    <name type="scientific">Novosphingobium malaysiense</name>
    <dbReference type="NCBI Taxonomy" id="1348853"/>
    <lineage>
        <taxon>Bacteria</taxon>
        <taxon>Pseudomonadati</taxon>
        <taxon>Pseudomonadota</taxon>
        <taxon>Alphaproteobacteria</taxon>
        <taxon>Sphingomonadales</taxon>
        <taxon>Sphingomonadaceae</taxon>
        <taxon>Novosphingobium</taxon>
    </lineage>
</organism>